<reference evidence="1" key="1">
    <citation type="journal article" date="2022" name="bioRxiv">
        <title>Sequencing and chromosome-scale assembly of the giantPleurodeles waltlgenome.</title>
        <authorList>
            <person name="Brown T."/>
            <person name="Elewa A."/>
            <person name="Iarovenko S."/>
            <person name="Subramanian E."/>
            <person name="Araus A.J."/>
            <person name="Petzold A."/>
            <person name="Susuki M."/>
            <person name="Suzuki K.-i.T."/>
            <person name="Hayashi T."/>
            <person name="Toyoda A."/>
            <person name="Oliveira C."/>
            <person name="Osipova E."/>
            <person name="Leigh N.D."/>
            <person name="Simon A."/>
            <person name="Yun M.H."/>
        </authorList>
    </citation>
    <scope>NUCLEOTIDE SEQUENCE</scope>
    <source>
        <strain evidence="1">20211129_DDA</strain>
        <tissue evidence="1">Liver</tissue>
    </source>
</reference>
<protein>
    <submittedName>
        <fullName evidence="1">Uncharacterized protein</fullName>
    </submittedName>
</protein>
<dbReference type="EMBL" id="JANPWB010000016">
    <property type="protein sequence ID" value="KAJ1081701.1"/>
    <property type="molecule type" value="Genomic_DNA"/>
</dbReference>
<proteinExistence type="predicted"/>
<accession>A0AAV7KQQ5</accession>
<dbReference type="AlphaFoldDB" id="A0AAV7KQQ5"/>
<keyword evidence="2" id="KW-1185">Reference proteome</keyword>
<name>A0AAV7KQQ5_PLEWA</name>
<evidence type="ECO:0000313" key="1">
    <source>
        <dbReference type="EMBL" id="KAJ1081701.1"/>
    </source>
</evidence>
<sequence length="100" mass="11134">MQSTRWGWPDRVGPRGALGRPEMCRGILPRVRRLDLGGREAKGGRKRGEKKTLQHFARRDAGEKRGGNLGKAGLPDGLHRSLSEMVEERELHHFASPEAG</sequence>
<comment type="caution">
    <text evidence="1">The sequence shown here is derived from an EMBL/GenBank/DDBJ whole genome shotgun (WGS) entry which is preliminary data.</text>
</comment>
<organism evidence="1 2">
    <name type="scientific">Pleurodeles waltl</name>
    <name type="common">Iberian ribbed newt</name>
    <dbReference type="NCBI Taxonomy" id="8319"/>
    <lineage>
        <taxon>Eukaryota</taxon>
        <taxon>Metazoa</taxon>
        <taxon>Chordata</taxon>
        <taxon>Craniata</taxon>
        <taxon>Vertebrata</taxon>
        <taxon>Euteleostomi</taxon>
        <taxon>Amphibia</taxon>
        <taxon>Batrachia</taxon>
        <taxon>Caudata</taxon>
        <taxon>Salamandroidea</taxon>
        <taxon>Salamandridae</taxon>
        <taxon>Pleurodelinae</taxon>
        <taxon>Pleurodeles</taxon>
    </lineage>
</organism>
<evidence type="ECO:0000313" key="2">
    <source>
        <dbReference type="Proteomes" id="UP001066276"/>
    </source>
</evidence>
<gene>
    <name evidence="1" type="ORF">NDU88_001879</name>
</gene>
<dbReference type="Proteomes" id="UP001066276">
    <property type="component" value="Chromosome 12"/>
</dbReference>